<dbReference type="EMBL" id="WHPC01000017">
    <property type="protein sequence ID" value="MPV36718.1"/>
    <property type="molecule type" value="Genomic_DNA"/>
</dbReference>
<gene>
    <name evidence="2" type="ORF">GB881_06545</name>
</gene>
<dbReference type="InterPro" id="IPR006119">
    <property type="entry name" value="Resolv_N"/>
</dbReference>
<organism evidence="2 3">
    <name type="scientific">Georgenia subflava</name>
    <dbReference type="NCBI Taxonomy" id="1622177"/>
    <lineage>
        <taxon>Bacteria</taxon>
        <taxon>Bacillati</taxon>
        <taxon>Actinomycetota</taxon>
        <taxon>Actinomycetes</taxon>
        <taxon>Micrococcales</taxon>
        <taxon>Bogoriellaceae</taxon>
        <taxon>Georgenia</taxon>
    </lineage>
</organism>
<dbReference type="InterPro" id="IPR036162">
    <property type="entry name" value="Resolvase-like_N_sf"/>
</dbReference>
<dbReference type="Pfam" id="PF00239">
    <property type="entry name" value="Resolvase"/>
    <property type="match status" value="1"/>
</dbReference>
<keyword evidence="3" id="KW-1185">Reference proteome</keyword>
<dbReference type="OrthoDB" id="128993at2"/>
<accession>A0A6N7EIA2</accession>
<comment type="caution">
    <text evidence="2">The sequence shown here is derived from an EMBL/GenBank/DDBJ whole genome shotgun (WGS) entry which is preliminary data.</text>
</comment>
<evidence type="ECO:0000259" key="1">
    <source>
        <dbReference type="SMART" id="SM00857"/>
    </source>
</evidence>
<protein>
    <recommendedName>
        <fullName evidence="1">Resolvase/invertase-type recombinase catalytic domain-containing protein</fullName>
    </recommendedName>
</protein>
<evidence type="ECO:0000313" key="2">
    <source>
        <dbReference type="EMBL" id="MPV36718.1"/>
    </source>
</evidence>
<name>A0A6N7EIA2_9MICO</name>
<feature type="domain" description="Resolvase/invertase-type recombinase catalytic" evidence="1">
    <location>
        <begin position="4"/>
        <end position="122"/>
    </location>
</feature>
<dbReference type="RefSeq" id="WP_152194859.1">
    <property type="nucleotide sequence ID" value="NZ_VUKD01000002.1"/>
</dbReference>
<sequence>MHTRWGYVRVDSVVPAEPQLKALRGLVQEMFVDDDGDWPSGRHEWQNLLRRVPPGSTVYVWRGDRLGATFPEIATAIHSLRERGVSLRSIVDEIDPFGEGLVRLSQMAAQDQVALAHPNGAIGANAEDVEFHKAQAVAMLIALKGWPVEKAGQVVGWPRSTAYRKLLGYHISSHALHARHKHSTARRRRVVGPARDHALATINRVVTAVESSAPGLRATLATLGPYARFPADARLHGERTRRWVQVGVHGPSLDLTDAPIYRLQIWDETEEVGTLLTTDVGVLEQAVRFFTRCR</sequence>
<reference evidence="2 3" key="1">
    <citation type="submission" date="2019-10" db="EMBL/GenBank/DDBJ databases">
        <title>Georgenia wutianyii sp. nov. and Georgenia yuyongxinii sp. nov. isolated from plateau pika (Ochotona curzoniae) in the Qinghai-Tibet plateau of China.</title>
        <authorList>
            <person name="Tian Z."/>
        </authorList>
    </citation>
    <scope>NUCLEOTIDE SEQUENCE [LARGE SCALE GENOMIC DNA]</scope>
    <source>
        <strain evidence="2 3">JCM 19765</strain>
    </source>
</reference>
<dbReference type="Gene3D" id="3.40.50.1390">
    <property type="entry name" value="Resolvase, N-terminal catalytic domain"/>
    <property type="match status" value="1"/>
</dbReference>
<proteinExistence type="predicted"/>
<dbReference type="AlphaFoldDB" id="A0A6N7EIA2"/>
<dbReference type="GO" id="GO:0000150">
    <property type="term" value="F:DNA strand exchange activity"/>
    <property type="evidence" value="ECO:0007669"/>
    <property type="project" value="InterPro"/>
</dbReference>
<dbReference type="GO" id="GO:0003677">
    <property type="term" value="F:DNA binding"/>
    <property type="evidence" value="ECO:0007669"/>
    <property type="project" value="InterPro"/>
</dbReference>
<dbReference type="Proteomes" id="UP000437709">
    <property type="component" value="Unassembled WGS sequence"/>
</dbReference>
<dbReference type="SUPFAM" id="SSF53041">
    <property type="entry name" value="Resolvase-like"/>
    <property type="match status" value="1"/>
</dbReference>
<evidence type="ECO:0000313" key="3">
    <source>
        <dbReference type="Proteomes" id="UP000437709"/>
    </source>
</evidence>
<dbReference type="SMART" id="SM00857">
    <property type="entry name" value="Resolvase"/>
    <property type="match status" value="1"/>
</dbReference>